<keyword evidence="3" id="KW-0808">Transferase</keyword>
<keyword evidence="5 11" id="KW-0418">Kinase</keyword>
<dbReference type="InterPro" id="IPR011009">
    <property type="entry name" value="Kinase-like_dom_sf"/>
</dbReference>
<evidence type="ECO:0000313" key="12">
    <source>
        <dbReference type="Proteomes" id="UP000311382"/>
    </source>
</evidence>
<dbReference type="GO" id="GO:0005524">
    <property type="term" value="F:ATP binding"/>
    <property type="evidence" value="ECO:0007669"/>
    <property type="project" value="UniProtKB-UniRule"/>
</dbReference>
<keyword evidence="6 7" id="KW-0067">ATP-binding</keyword>
<accession>A0A5C5G6H4</accession>
<dbReference type="Gene3D" id="3.30.200.20">
    <property type="entry name" value="Phosphorylase Kinase, domain 1"/>
    <property type="match status" value="1"/>
</dbReference>
<proteinExistence type="predicted"/>
<dbReference type="SUPFAM" id="SSF49562">
    <property type="entry name" value="C2 domain (Calcium/lipid-binding domain, CaLB)"/>
    <property type="match status" value="1"/>
</dbReference>
<feature type="compositionally biased region" description="Low complexity" evidence="8">
    <location>
        <begin position="203"/>
        <end position="219"/>
    </location>
</feature>
<keyword evidence="1" id="KW-0723">Serine/threonine-protein kinase</keyword>
<dbReference type="PROSITE" id="PS00107">
    <property type="entry name" value="PROTEIN_KINASE_ATP"/>
    <property type="match status" value="1"/>
</dbReference>
<evidence type="ECO:0000313" key="11">
    <source>
        <dbReference type="EMBL" id="TNY24743.1"/>
    </source>
</evidence>
<dbReference type="InterPro" id="IPR017441">
    <property type="entry name" value="Protein_kinase_ATP_BS"/>
</dbReference>
<evidence type="ECO:0000256" key="8">
    <source>
        <dbReference type="SAM" id="MobiDB-lite"/>
    </source>
</evidence>
<sequence length="853" mass="92892">MATTATHTASSSSRTRRTAFHASTNDPDAGTASSPPSPPIAAASCSSRASTSSSRPELETAYSWSSFTSFAWSTPPGTAASSPMSSPSTSRQSADAPPASAVAAAAISRAEPDFSFKTLPATLTRRQTSPNVPKGRLVVKLISARHLSPPSAASRPYAVVTFDQNEFVSREPIHEEGDEAIGVAKPKPAQLFALQEQGKPEGLKPGALPAMPGGAPNPGERGQDQLDPATPAPPYASTVMSKSPSSALGRSLEEYRNGSASSPGAGAGAGPGAGAPAGEGGAPQRPTLSPVNTSVWNPNDDPTTPTGAAPEPQGGILGGDDLMAYNPTWKHEVQFDVMNEKSVLQVQIYDRSIEEECFLGQCEIRPKLVNNHTVDQWFPLTARPGEDHEVTGEIRVQIRYEKADAKKGLHPNDFDFLRMIGKGTFGRVFQVRKKDTRRIYAMKVLSKREIVAKKEVAHTIGERKILQRSSDSPFLLGLKFSFQTETDLYLVMDYKSGGELFHHLQKEGRFTEDRARFYTAEIVLAFEHLHKFDIVYRDLKPENILLDATGHIVLCDFGLSKPDLPSDALTNTFCGTTEYLAPEVLLDDNGYSKIVDFWSLGVLLFEMCCGWSPFYAEDTQQMYKLICFGKVKFPRGVIGEDGKQFVKGLLNRNPKHRLGAQRDAAELKEHPFFKSIDWDLLAKRQIPPPFKPYVDSDESVANFDPEFTEANLFDEAPHDVEWDDDDPSADWIERARMLGGRQHDHSGPREGGAGGAGGGSGGVGSPAPLEIKQQQRTSRPAAQPLSSSMQENFRGFTFSGETESMIHHAAGSFSRLRVDDDDDPAAPQPMDDDDRRRAGKNGGGEDDEWEDER</sequence>
<feature type="region of interest" description="Disordered" evidence="8">
    <location>
        <begin position="1"/>
        <end position="58"/>
    </location>
</feature>
<dbReference type="GO" id="GO:0004674">
    <property type="term" value="F:protein serine/threonine kinase activity"/>
    <property type="evidence" value="ECO:0007669"/>
    <property type="project" value="UniProtKB-KW"/>
</dbReference>
<evidence type="ECO:0000256" key="3">
    <source>
        <dbReference type="ARBA" id="ARBA00022679"/>
    </source>
</evidence>
<dbReference type="PANTHER" id="PTHR24351">
    <property type="entry name" value="RIBOSOMAL PROTEIN S6 KINASE"/>
    <property type="match status" value="1"/>
</dbReference>
<feature type="region of interest" description="Disordered" evidence="8">
    <location>
        <begin position="199"/>
        <end position="321"/>
    </location>
</feature>
<dbReference type="Gene3D" id="1.10.510.10">
    <property type="entry name" value="Transferase(Phosphotransferase) domain 1"/>
    <property type="match status" value="1"/>
</dbReference>
<dbReference type="Pfam" id="PF00433">
    <property type="entry name" value="Pkinase_C"/>
    <property type="match status" value="1"/>
</dbReference>
<feature type="compositionally biased region" description="Acidic residues" evidence="8">
    <location>
        <begin position="844"/>
        <end position="853"/>
    </location>
</feature>
<dbReference type="FunFam" id="3.30.200.20:FF:000116">
    <property type="entry name" value="Non-specific serine/threonine protein kinase"/>
    <property type="match status" value="1"/>
</dbReference>
<feature type="compositionally biased region" description="Low complexity" evidence="8">
    <location>
        <begin position="1"/>
        <end position="13"/>
    </location>
</feature>
<feature type="region of interest" description="Disordered" evidence="8">
    <location>
        <begin position="74"/>
        <end position="105"/>
    </location>
</feature>
<dbReference type="InterPro" id="IPR000961">
    <property type="entry name" value="AGC-kinase_C"/>
</dbReference>
<organism evidence="11 12">
    <name type="scientific">Rhodotorula diobovata</name>
    <dbReference type="NCBI Taxonomy" id="5288"/>
    <lineage>
        <taxon>Eukaryota</taxon>
        <taxon>Fungi</taxon>
        <taxon>Dikarya</taxon>
        <taxon>Basidiomycota</taxon>
        <taxon>Pucciniomycotina</taxon>
        <taxon>Microbotryomycetes</taxon>
        <taxon>Sporidiobolales</taxon>
        <taxon>Sporidiobolaceae</taxon>
        <taxon>Rhodotorula</taxon>
    </lineage>
</organism>
<dbReference type="Pfam" id="PF00168">
    <property type="entry name" value="C2"/>
    <property type="match status" value="2"/>
</dbReference>
<dbReference type="SMART" id="SM00220">
    <property type="entry name" value="S_TKc"/>
    <property type="match status" value="1"/>
</dbReference>
<feature type="compositionally biased region" description="Low complexity" evidence="8">
    <location>
        <begin position="40"/>
        <end position="58"/>
    </location>
</feature>
<keyword evidence="4 7" id="KW-0547">Nucleotide-binding</keyword>
<keyword evidence="12" id="KW-1185">Reference proteome</keyword>
<reference evidence="11 12" key="1">
    <citation type="submission" date="2019-03" db="EMBL/GenBank/DDBJ databases">
        <title>Rhodosporidium diobovatum UCD-FST 08-225 genome sequencing, assembly, and annotation.</title>
        <authorList>
            <person name="Fakankun I.U."/>
            <person name="Fristensky B."/>
            <person name="Levin D.B."/>
        </authorList>
    </citation>
    <scope>NUCLEOTIDE SEQUENCE [LARGE SCALE GENOMIC DNA]</scope>
    <source>
        <strain evidence="11 12">UCD-FST 08-225</strain>
    </source>
</reference>
<protein>
    <submittedName>
        <fullName evidence="11">AGC/Akt protein kinase</fullName>
    </submittedName>
</protein>
<dbReference type="FunFam" id="1.10.510.10:FF:000008">
    <property type="entry name" value="Non-specific serine/threonine protein kinase"/>
    <property type="match status" value="1"/>
</dbReference>
<name>A0A5C5G6H4_9BASI</name>
<dbReference type="PROSITE" id="PS51285">
    <property type="entry name" value="AGC_KINASE_CTER"/>
    <property type="match status" value="1"/>
</dbReference>
<dbReference type="PROSITE" id="PS50011">
    <property type="entry name" value="PROTEIN_KINASE_DOM"/>
    <property type="match status" value="1"/>
</dbReference>
<evidence type="ECO:0000259" key="10">
    <source>
        <dbReference type="PROSITE" id="PS51285"/>
    </source>
</evidence>
<dbReference type="InterPro" id="IPR000008">
    <property type="entry name" value="C2_dom"/>
</dbReference>
<evidence type="ECO:0000259" key="9">
    <source>
        <dbReference type="PROSITE" id="PS50011"/>
    </source>
</evidence>
<dbReference type="InterPro" id="IPR017892">
    <property type="entry name" value="Pkinase_C"/>
</dbReference>
<dbReference type="Pfam" id="PF00069">
    <property type="entry name" value="Pkinase"/>
    <property type="match status" value="1"/>
</dbReference>
<dbReference type="AlphaFoldDB" id="A0A5C5G6H4"/>
<dbReference type="InterPro" id="IPR035892">
    <property type="entry name" value="C2_domain_sf"/>
</dbReference>
<feature type="compositionally biased region" description="Polar residues" evidence="8">
    <location>
        <begin position="286"/>
        <end position="306"/>
    </location>
</feature>
<feature type="region of interest" description="Disordered" evidence="8">
    <location>
        <begin position="810"/>
        <end position="853"/>
    </location>
</feature>
<evidence type="ECO:0000256" key="1">
    <source>
        <dbReference type="ARBA" id="ARBA00022527"/>
    </source>
</evidence>
<dbReference type="STRING" id="5288.A0A5C5G6H4"/>
<dbReference type="SMART" id="SM00133">
    <property type="entry name" value="S_TK_X"/>
    <property type="match status" value="1"/>
</dbReference>
<dbReference type="InterPro" id="IPR008271">
    <property type="entry name" value="Ser/Thr_kinase_AS"/>
</dbReference>
<evidence type="ECO:0000256" key="2">
    <source>
        <dbReference type="ARBA" id="ARBA00022553"/>
    </source>
</evidence>
<feature type="compositionally biased region" description="Gly residues" evidence="8">
    <location>
        <begin position="265"/>
        <end position="281"/>
    </location>
</feature>
<feature type="binding site" evidence="7">
    <location>
        <position position="453"/>
    </location>
    <ligand>
        <name>ATP</name>
        <dbReference type="ChEBI" id="CHEBI:30616"/>
    </ligand>
</feature>
<dbReference type="PROSITE" id="PS00108">
    <property type="entry name" value="PROTEIN_KINASE_ST"/>
    <property type="match status" value="1"/>
</dbReference>
<feature type="domain" description="Protein kinase" evidence="9">
    <location>
        <begin position="414"/>
        <end position="673"/>
    </location>
</feature>
<dbReference type="Proteomes" id="UP000311382">
    <property type="component" value="Unassembled WGS sequence"/>
</dbReference>
<feature type="region of interest" description="Disordered" evidence="8">
    <location>
        <begin position="740"/>
        <end position="791"/>
    </location>
</feature>
<dbReference type="SUPFAM" id="SSF56112">
    <property type="entry name" value="Protein kinase-like (PK-like)"/>
    <property type="match status" value="1"/>
</dbReference>
<feature type="domain" description="AGC-kinase C-terminal" evidence="10">
    <location>
        <begin position="674"/>
        <end position="808"/>
    </location>
</feature>
<feature type="compositionally biased region" description="Polar residues" evidence="8">
    <location>
        <begin position="238"/>
        <end position="248"/>
    </location>
</feature>
<evidence type="ECO:0000256" key="4">
    <source>
        <dbReference type="ARBA" id="ARBA00022741"/>
    </source>
</evidence>
<dbReference type="Gene3D" id="2.60.40.150">
    <property type="entry name" value="C2 domain"/>
    <property type="match status" value="1"/>
</dbReference>
<feature type="compositionally biased region" description="Gly residues" evidence="8">
    <location>
        <begin position="749"/>
        <end position="764"/>
    </location>
</feature>
<dbReference type="SMART" id="SM00239">
    <property type="entry name" value="C2"/>
    <property type="match status" value="1"/>
</dbReference>
<gene>
    <name evidence="11" type="ORF">DMC30DRAFT_412981</name>
</gene>
<feature type="compositionally biased region" description="Polar residues" evidence="8">
    <location>
        <begin position="772"/>
        <end position="791"/>
    </location>
</feature>
<dbReference type="OrthoDB" id="63267at2759"/>
<evidence type="ECO:0000256" key="6">
    <source>
        <dbReference type="ARBA" id="ARBA00022840"/>
    </source>
</evidence>
<keyword evidence="2" id="KW-0597">Phosphoprotein</keyword>
<comment type="caution">
    <text evidence="11">The sequence shown here is derived from an EMBL/GenBank/DDBJ whole genome shotgun (WGS) entry which is preliminary data.</text>
</comment>
<evidence type="ECO:0000256" key="7">
    <source>
        <dbReference type="PROSITE-ProRule" id="PRU10141"/>
    </source>
</evidence>
<dbReference type="EMBL" id="SOZI01000001">
    <property type="protein sequence ID" value="TNY24743.1"/>
    <property type="molecule type" value="Genomic_DNA"/>
</dbReference>
<dbReference type="InterPro" id="IPR000719">
    <property type="entry name" value="Prot_kinase_dom"/>
</dbReference>
<evidence type="ECO:0000256" key="5">
    <source>
        <dbReference type="ARBA" id="ARBA00022777"/>
    </source>
</evidence>